<dbReference type="GeneID" id="94847485"/>
<dbReference type="VEuPathDB" id="TrichDB:TRFO_39679"/>
<evidence type="ECO:0000256" key="9">
    <source>
        <dbReference type="ARBA" id="ARBA00048679"/>
    </source>
</evidence>
<evidence type="ECO:0000256" key="5">
    <source>
        <dbReference type="ARBA" id="ARBA00022741"/>
    </source>
</evidence>
<evidence type="ECO:0000256" key="6">
    <source>
        <dbReference type="ARBA" id="ARBA00022777"/>
    </source>
</evidence>
<protein>
    <recommendedName>
        <fullName evidence="1">non-specific serine/threonine protein kinase</fullName>
        <ecNumber evidence="1">2.7.11.1</ecNumber>
    </recommendedName>
</protein>
<dbReference type="AlphaFoldDB" id="A0A1J4J440"/>
<dbReference type="Proteomes" id="UP000179807">
    <property type="component" value="Unassembled WGS sequence"/>
</dbReference>
<dbReference type="EMBL" id="MLAK01001346">
    <property type="protein sequence ID" value="OHS94130.1"/>
    <property type="molecule type" value="Genomic_DNA"/>
</dbReference>
<dbReference type="SMART" id="SM00220">
    <property type="entry name" value="S_TKc"/>
    <property type="match status" value="1"/>
</dbReference>
<evidence type="ECO:0000313" key="12">
    <source>
        <dbReference type="EMBL" id="OHS94130.1"/>
    </source>
</evidence>
<evidence type="ECO:0000256" key="10">
    <source>
        <dbReference type="SAM" id="MobiDB-lite"/>
    </source>
</evidence>
<organism evidence="12 13">
    <name type="scientific">Tritrichomonas foetus</name>
    <dbReference type="NCBI Taxonomy" id="1144522"/>
    <lineage>
        <taxon>Eukaryota</taxon>
        <taxon>Metamonada</taxon>
        <taxon>Parabasalia</taxon>
        <taxon>Tritrichomonadida</taxon>
        <taxon>Tritrichomonadidae</taxon>
        <taxon>Tritrichomonas</taxon>
    </lineage>
</organism>
<dbReference type="GO" id="GO:0007010">
    <property type="term" value="P:cytoskeleton organization"/>
    <property type="evidence" value="ECO:0007669"/>
    <property type="project" value="UniProtKB-ARBA"/>
</dbReference>
<dbReference type="SUPFAM" id="SSF56112">
    <property type="entry name" value="Protein kinase-like (PK-like)"/>
    <property type="match status" value="1"/>
</dbReference>
<dbReference type="Pfam" id="PF00069">
    <property type="entry name" value="Pkinase"/>
    <property type="match status" value="1"/>
</dbReference>
<reference evidence="12" key="1">
    <citation type="submission" date="2016-10" db="EMBL/GenBank/DDBJ databases">
        <authorList>
            <person name="Benchimol M."/>
            <person name="Almeida L.G."/>
            <person name="Vasconcelos A.T."/>
            <person name="Perreira-Neves A."/>
            <person name="Rosa I.A."/>
            <person name="Tasca T."/>
            <person name="Bogo M.R."/>
            <person name="de Souza W."/>
        </authorList>
    </citation>
    <scope>NUCLEOTIDE SEQUENCE [LARGE SCALE GENOMIC DNA]</scope>
    <source>
        <strain evidence="12">K</strain>
    </source>
</reference>
<dbReference type="PROSITE" id="PS50011">
    <property type="entry name" value="PROTEIN_KINASE_DOM"/>
    <property type="match status" value="1"/>
</dbReference>
<dbReference type="PANTHER" id="PTHR24356:SF1">
    <property type="entry name" value="SERINE_THREONINE-PROTEIN KINASE GREATWALL"/>
    <property type="match status" value="1"/>
</dbReference>
<dbReference type="FunFam" id="1.10.510.10:FF:000024">
    <property type="entry name" value="Probable serine/threonine-protein kinase cot-1"/>
    <property type="match status" value="1"/>
</dbReference>
<gene>
    <name evidence="12" type="ORF">TRFO_39679</name>
</gene>
<dbReference type="InterPro" id="IPR008271">
    <property type="entry name" value="Ser/Thr_kinase_AS"/>
</dbReference>
<sequence>MEYLPGGDLYSLLDSIGSLDEECAKLYTREILDALEYLRENGIIHRDLKPDNVLVSQSGTLKLTDFGLSYLGAFDRHVALSDPTLASSSSCVGTPDFTAPEIILNKSHTFTADYWSLGVMLYEFLYGQPPFHGETEAETHTNILKAKINYKEMEEDGFSHEVIDLLQKLFVVDPRKRLGFGSIDEIINHPWFDGIDTKTSEPPFVPEIKSLTDTEYFQQRYTFKTEDDSDILEDIAESVKEKNSNISVQISRDMNKFQAVAVDQLKEKNSKEAEILRRKSMINPRPGRLINASMCISEANIEPPSYCLLNHERNQNYPINVNLNLDKTFAKKFAKSNSFCTSDVAPLFSSSSYIDDKENGTNNFNLQNHNQNVSPLLFQLSDDDNKDYEDEFESFPQVEFSLNRGIIDAFGPKHDPSHNYNKNENENKHDEHDNEEISAFPKMIHNYCYPNSNSNIINSNMESIIPISIKNTISSINTNENSNIRLDNISSGDVCIDMNIGHGQMRSDEILIDDQSGMVPLIMPVKRTTTKLGVVKSNSCSQIYLADCSHFGRRKNDENDIVKPKQPIHEVISLKNTEGYINIHNNGFQNDQQEFRKINNQHKTNFSSNLNLIPINQNQNNDMIRRRKSQMPTITPSNITVDKILSATPQELGFNAQNLKVSDLLIFDDTDDI</sequence>
<dbReference type="PANTHER" id="PTHR24356">
    <property type="entry name" value="SERINE/THREONINE-PROTEIN KINASE"/>
    <property type="match status" value="1"/>
</dbReference>
<keyword evidence="2" id="KW-0723">Serine/threonine-protein kinase</keyword>
<keyword evidence="3" id="KW-0597">Phosphoprotein</keyword>
<evidence type="ECO:0000256" key="2">
    <source>
        <dbReference type="ARBA" id="ARBA00022527"/>
    </source>
</evidence>
<comment type="catalytic activity">
    <reaction evidence="8">
        <text>L-threonyl-[protein] + ATP = O-phospho-L-threonyl-[protein] + ADP + H(+)</text>
        <dbReference type="Rhea" id="RHEA:46608"/>
        <dbReference type="Rhea" id="RHEA-COMP:11060"/>
        <dbReference type="Rhea" id="RHEA-COMP:11605"/>
        <dbReference type="ChEBI" id="CHEBI:15378"/>
        <dbReference type="ChEBI" id="CHEBI:30013"/>
        <dbReference type="ChEBI" id="CHEBI:30616"/>
        <dbReference type="ChEBI" id="CHEBI:61977"/>
        <dbReference type="ChEBI" id="CHEBI:456216"/>
        <dbReference type="EC" id="2.7.11.1"/>
    </reaction>
</comment>
<dbReference type="OrthoDB" id="162894at2759"/>
<keyword evidence="13" id="KW-1185">Reference proteome</keyword>
<dbReference type="GO" id="GO:0004674">
    <property type="term" value="F:protein serine/threonine kinase activity"/>
    <property type="evidence" value="ECO:0007669"/>
    <property type="project" value="UniProtKB-KW"/>
</dbReference>
<comment type="caution">
    <text evidence="12">The sequence shown here is derived from an EMBL/GenBank/DDBJ whole genome shotgun (WGS) entry which is preliminary data.</text>
</comment>
<dbReference type="RefSeq" id="XP_068347267.1">
    <property type="nucleotide sequence ID" value="XM_068512781.1"/>
</dbReference>
<dbReference type="EC" id="2.7.11.1" evidence="1"/>
<keyword evidence="7" id="KW-0067">ATP-binding</keyword>
<dbReference type="Gene3D" id="1.10.510.10">
    <property type="entry name" value="Transferase(Phosphotransferase) domain 1"/>
    <property type="match status" value="1"/>
</dbReference>
<name>A0A1J4J440_9EUKA</name>
<keyword evidence="5" id="KW-0547">Nucleotide-binding</keyword>
<dbReference type="CDD" id="cd05579">
    <property type="entry name" value="STKc_MAST_like"/>
    <property type="match status" value="1"/>
</dbReference>
<proteinExistence type="predicted"/>
<evidence type="ECO:0000256" key="3">
    <source>
        <dbReference type="ARBA" id="ARBA00022553"/>
    </source>
</evidence>
<keyword evidence="4" id="KW-0808">Transferase</keyword>
<feature type="region of interest" description="Disordered" evidence="10">
    <location>
        <begin position="411"/>
        <end position="432"/>
    </location>
</feature>
<dbReference type="InterPro" id="IPR000719">
    <property type="entry name" value="Prot_kinase_dom"/>
</dbReference>
<dbReference type="InterPro" id="IPR011009">
    <property type="entry name" value="Kinase-like_dom_sf"/>
</dbReference>
<keyword evidence="6" id="KW-0418">Kinase</keyword>
<evidence type="ECO:0000256" key="7">
    <source>
        <dbReference type="ARBA" id="ARBA00022840"/>
    </source>
</evidence>
<dbReference type="GO" id="GO:0005524">
    <property type="term" value="F:ATP binding"/>
    <property type="evidence" value="ECO:0007669"/>
    <property type="project" value="UniProtKB-KW"/>
</dbReference>
<dbReference type="Gene3D" id="3.30.200.20">
    <property type="entry name" value="Phosphorylase Kinase, domain 1"/>
    <property type="match status" value="1"/>
</dbReference>
<evidence type="ECO:0000259" key="11">
    <source>
        <dbReference type="PROSITE" id="PS50011"/>
    </source>
</evidence>
<dbReference type="PROSITE" id="PS00108">
    <property type="entry name" value="PROTEIN_KINASE_ST"/>
    <property type="match status" value="1"/>
</dbReference>
<dbReference type="GO" id="GO:0035556">
    <property type="term" value="P:intracellular signal transduction"/>
    <property type="evidence" value="ECO:0007669"/>
    <property type="project" value="TreeGrafter"/>
</dbReference>
<dbReference type="InterPro" id="IPR050236">
    <property type="entry name" value="Ser_Thr_kinase_AGC"/>
</dbReference>
<evidence type="ECO:0000256" key="8">
    <source>
        <dbReference type="ARBA" id="ARBA00047899"/>
    </source>
</evidence>
<evidence type="ECO:0000313" key="13">
    <source>
        <dbReference type="Proteomes" id="UP000179807"/>
    </source>
</evidence>
<comment type="catalytic activity">
    <reaction evidence="9">
        <text>L-seryl-[protein] + ATP = O-phospho-L-seryl-[protein] + ADP + H(+)</text>
        <dbReference type="Rhea" id="RHEA:17989"/>
        <dbReference type="Rhea" id="RHEA-COMP:9863"/>
        <dbReference type="Rhea" id="RHEA-COMP:11604"/>
        <dbReference type="ChEBI" id="CHEBI:15378"/>
        <dbReference type="ChEBI" id="CHEBI:29999"/>
        <dbReference type="ChEBI" id="CHEBI:30616"/>
        <dbReference type="ChEBI" id="CHEBI:83421"/>
        <dbReference type="ChEBI" id="CHEBI:456216"/>
        <dbReference type="EC" id="2.7.11.1"/>
    </reaction>
</comment>
<evidence type="ECO:0000256" key="4">
    <source>
        <dbReference type="ARBA" id="ARBA00022679"/>
    </source>
</evidence>
<feature type="domain" description="Protein kinase" evidence="11">
    <location>
        <begin position="1"/>
        <end position="192"/>
    </location>
</feature>
<evidence type="ECO:0000256" key="1">
    <source>
        <dbReference type="ARBA" id="ARBA00012513"/>
    </source>
</evidence>
<accession>A0A1J4J440</accession>